<evidence type="ECO:0000256" key="3">
    <source>
        <dbReference type="ARBA" id="ARBA00009370"/>
    </source>
</evidence>
<dbReference type="InterPro" id="IPR000223">
    <property type="entry name" value="Pept_S26A_signal_pept_1"/>
</dbReference>
<evidence type="ECO:0000256" key="4">
    <source>
        <dbReference type="ARBA" id="ARBA00013208"/>
    </source>
</evidence>
<dbReference type="PANTHER" id="PTHR43390:SF1">
    <property type="entry name" value="CHLOROPLAST PROCESSING PEPTIDASE"/>
    <property type="match status" value="1"/>
</dbReference>
<dbReference type="Gene3D" id="2.10.109.10">
    <property type="entry name" value="Umud Fragment, subunit A"/>
    <property type="match status" value="1"/>
</dbReference>
<dbReference type="STRING" id="642492.Clole_2299"/>
<evidence type="ECO:0000256" key="7">
    <source>
        <dbReference type="PIRSR" id="PIRSR600223-1"/>
    </source>
</evidence>
<dbReference type="PROSITE" id="PS00760">
    <property type="entry name" value="SPASE_I_2"/>
    <property type="match status" value="1"/>
</dbReference>
<evidence type="ECO:0000259" key="10">
    <source>
        <dbReference type="Pfam" id="PF10502"/>
    </source>
</evidence>
<dbReference type="Pfam" id="PF10502">
    <property type="entry name" value="Peptidase_S26"/>
    <property type="match status" value="1"/>
</dbReference>
<accession>F2JS70</accession>
<organism evidence="11 12">
    <name type="scientific">Cellulosilyticum lentocellum (strain ATCC 49066 / DSM 5427 / NCIMB 11756 / RHM5)</name>
    <name type="common">Clostridium lentocellum</name>
    <dbReference type="NCBI Taxonomy" id="642492"/>
    <lineage>
        <taxon>Bacteria</taxon>
        <taxon>Bacillati</taxon>
        <taxon>Bacillota</taxon>
        <taxon>Clostridia</taxon>
        <taxon>Lachnospirales</taxon>
        <taxon>Cellulosilyticaceae</taxon>
        <taxon>Cellulosilyticum</taxon>
    </lineage>
</organism>
<dbReference type="EMBL" id="CP002582">
    <property type="protein sequence ID" value="ADZ84007.1"/>
    <property type="molecule type" value="Genomic_DNA"/>
</dbReference>
<sequence length="181" mass="20990">MHDGGFRLKTIIEMIKEIAIVVLICLLFFSFILSQNKIPSGSMISTLNINDRILVSPIPFYYRNPNRGEIVVFHQEDKMWVKRVVGMPGDIIDIREGDVYINDIFYDEQTYLKNTGISTPNSPWDEPVEFPYKVPEDHYFLMGDNRMDSKDSRYIGAVSRDEIVGTPIFRIYPFNQIGPMK</sequence>
<proteinExistence type="inferred from homology"/>
<dbReference type="AlphaFoldDB" id="F2JS70"/>
<dbReference type="InterPro" id="IPR036286">
    <property type="entry name" value="LexA/Signal_pep-like_sf"/>
</dbReference>
<feature type="domain" description="Peptidase S26" evidence="10">
    <location>
        <begin position="12"/>
        <end position="171"/>
    </location>
</feature>
<dbReference type="HOGENOM" id="CLU_028723_5_1_9"/>
<feature type="active site" evidence="7">
    <location>
        <position position="82"/>
    </location>
</feature>
<dbReference type="GO" id="GO:0005886">
    <property type="term" value="C:plasma membrane"/>
    <property type="evidence" value="ECO:0007669"/>
    <property type="project" value="UniProtKB-SubCell"/>
</dbReference>
<feature type="active site" evidence="7">
    <location>
        <position position="42"/>
    </location>
</feature>
<reference evidence="11 12" key="1">
    <citation type="journal article" date="2011" name="J. Bacteriol.">
        <title>Complete genome sequence of the cellulose-degrading bacterium Cellulosilyticum lentocellum.</title>
        <authorList>
            <consortium name="US DOE Joint Genome Institute"/>
            <person name="Miller D.A."/>
            <person name="Suen G."/>
            <person name="Bruce D."/>
            <person name="Copeland A."/>
            <person name="Cheng J.F."/>
            <person name="Detter C."/>
            <person name="Goodwin L.A."/>
            <person name="Han C.S."/>
            <person name="Hauser L.J."/>
            <person name="Land M.L."/>
            <person name="Lapidus A."/>
            <person name="Lucas S."/>
            <person name="Meincke L."/>
            <person name="Pitluck S."/>
            <person name="Tapia R."/>
            <person name="Teshima H."/>
            <person name="Woyke T."/>
            <person name="Fox B.G."/>
            <person name="Angert E.R."/>
            <person name="Currie C.R."/>
        </authorList>
    </citation>
    <scope>NUCLEOTIDE SEQUENCE [LARGE SCALE GENOMIC DNA]</scope>
    <source>
        <strain evidence="12">ATCC 49066 / DSM 5427 / NCIMB 11756 / RHM5</strain>
    </source>
</reference>
<evidence type="ECO:0000256" key="5">
    <source>
        <dbReference type="ARBA" id="ARBA00022670"/>
    </source>
</evidence>
<keyword evidence="5 8" id="KW-0645">Protease</keyword>
<evidence type="ECO:0000256" key="1">
    <source>
        <dbReference type="ARBA" id="ARBA00000677"/>
    </source>
</evidence>
<dbReference type="InterPro" id="IPR019757">
    <property type="entry name" value="Pept_S26A_signal_pept_1_Lys-AS"/>
</dbReference>
<comment type="catalytic activity">
    <reaction evidence="1 8">
        <text>Cleavage of hydrophobic, N-terminal signal or leader sequences from secreted and periplasmic proteins.</text>
        <dbReference type="EC" id="3.4.21.89"/>
    </reaction>
</comment>
<comment type="subcellular location">
    <subcellularLocation>
        <location evidence="2">Cell membrane</location>
        <topology evidence="2">Single-pass type II membrane protein</topology>
    </subcellularLocation>
    <subcellularLocation>
        <location evidence="9">Membrane</location>
        <topology evidence="9">Single-pass type II membrane protein</topology>
    </subcellularLocation>
</comment>
<dbReference type="InterPro" id="IPR019756">
    <property type="entry name" value="Pept_S26A_signal_pept_1_Ser-AS"/>
</dbReference>
<dbReference type="CDD" id="cd06530">
    <property type="entry name" value="S26_SPase_I"/>
    <property type="match status" value="1"/>
</dbReference>
<dbReference type="GO" id="GO:0006465">
    <property type="term" value="P:signal peptide processing"/>
    <property type="evidence" value="ECO:0007669"/>
    <property type="project" value="InterPro"/>
</dbReference>
<comment type="similarity">
    <text evidence="3 9">Belongs to the peptidase S26 family.</text>
</comment>
<dbReference type="Proteomes" id="UP000008467">
    <property type="component" value="Chromosome"/>
</dbReference>
<dbReference type="PRINTS" id="PR00727">
    <property type="entry name" value="LEADERPTASE"/>
</dbReference>
<dbReference type="PANTHER" id="PTHR43390">
    <property type="entry name" value="SIGNAL PEPTIDASE I"/>
    <property type="match status" value="1"/>
</dbReference>
<dbReference type="eggNOG" id="COG0681">
    <property type="taxonomic scope" value="Bacteria"/>
</dbReference>
<evidence type="ECO:0000256" key="9">
    <source>
        <dbReference type="RuleBase" id="RU362042"/>
    </source>
</evidence>
<dbReference type="GO" id="GO:0004252">
    <property type="term" value="F:serine-type endopeptidase activity"/>
    <property type="evidence" value="ECO:0007669"/>
    <property type="project" value="InterPro"/>
</dbReference>
<evidence type="ECO:0000256" key="8">
    <source>
        <dbReference type="RuleBase" id="RU003993"/>
    </source>
</evidence>
<evidence type="ECO:0000313" key="12">
    <source>
        <dbReference type="Proteomes" id="UP000008467"/>
    </source>
</evidence>
<dbReference type="GO" id="GO:0009003">
    <property type="term" value="F:signal peptidase activity"/>
    <property type="evidence" value="ECO:0007669"/>
    <property type="project" value="UniProtKB-EC"/>
</dbReference>
<dbReference type="SUPFAM" id="SSF51306">
    <property type="entry name" value="LexA/Signal peptidase"/>
    <property type="match status" value="1"/>
</dbReference>
<gene>
    <name evidence="11" type="ordered locus">Clole_2299</name>
</gene>
<evidence type="ECO:0000256" key="2">
    <source>
        <dbReference type="ARBA" id="ARBA00004401"/>
    </source>
</evidence>
<protein>
    <recommendedName>
        <fullName evidence="4 8">Signal peptidase I</fullName>
        <ecNumber evidence="4 8">3.4.21.89</ecNumber>
    </recommendedName>
</protein>
<keyword evidence="6 8" id="KW-0378">Hydrolase</keyword>
<dbReference type="NCBIfam" id="TIGR02227">
    <property type="entry name" value="sigpep_I_bact"/>
    <property type="match status" value="1"/>
</dbReference>
<evidence type="ECO:0000256" key="6">
    <source>
        <dbReference type="ARBA" id="ARBA00022801"/>
    </source>
</evidence>
<name>F2JS70_CELLD</name>
<dbReference type="InterPro" id="IPR019533">
    <property type="entry name" value="Peptidase_S26"/>
</dbReference>
<dbReference type="EC" id="3.4.21.89" evidence="4 8"/>
<dbReference type="PROSITE" id="PS00501">
    <property type="entry name" value="SPASE_I_1"/>
    <property type="match status" value="1"/>
</dbReference>
<keyword evidence="12" id="KW-1185">Reference proteome</keyword>
<evidence type="ECO:0000313" key="11">
    <source>
        <dbReference type="EMBL" id="ADZ84007.1"/>
    </source>
</evidence>
<dbReference type="KEGG" id="cle:Clole_2299"/>